<reference evidence="2" key="1">
    <citation type="submission" date="2017-09" db="EMBL/GenBank/DDBJ databases">
        <title>Depth-based differentiation of microbial function through sediment-hosted aquifers and enrichment of novel symbionts in the deep terrestrial subsurface.</title>
        <authorList>
            <person name="Probst A.J."/>
            <person name="Ladd B."/>
            <person name="Jarett J.K."/>
            <person name="Geller-Mcgrath D.E."/>
            <person name="Sieber C.M.K."/>
            <person name="Emerson J.B."/>
            <person name="Anantharaman K."/>
            <person name="Thomas B.C."/>
            <person name="Malmstrom R."/>
            <person name="Stieglmeier M."/>
            <person name="Klingl A."/>
            <person name="Woyke T."/>
            <person name="Ryan C.M."/>
            <person name="Banfield J.F."/>
        </authorList>
    </citation>
    <scope>NUCLEOTIDE SEQUENCE [LARGE SCALE GENOMIC DNA]</scope>
</reference>
<dbReference type="AlphaFoldDB" id="A0A2H0WPC6"/>
<sequence length="178" mass="19371">MVRHDDVTGEMLQTPFYTAASLNVCWEITTPTETALEVSIFYKDVSGNYKIARGAYDAYAVRRGSNSFADVDAGTCADLGRKKTLVWADFNIYPNPPTSDIILFLRLKPLYNINNPIKIGVVGLGGSGGTLPSQGACFESTATLTTSGITRRVRQCQFHKSPPAVFDYVLFSGGDLSK</sequence>
<protein>
    <submittedName>
        <fullName evidence="1">Uncharacterized protein</fullName>
    </submittedName>
</protein>
<dbReference type="EMBL" id="PEZJ01000028">
    <property type="protein sequence ID" value="PIS13808.1"/>
    <property type="molecule type" value="Genomic_DNA"/>
</dbReference>
<evidence type="ECO:0000313" key="1">
    <source>
        <dbReference type="EMBL" id="PIS13808.1"/>
    </source>
</evidence>
<comment type="caution">
    <text evidence="1">The sequence shown here is derived from an EMBL/GenBank/DDBJ whole genome shotgun (WGS) entry which is preliminary data.</text>
</comment>
<name>A0A2H0WPC6_9BACT</name>
<proteinExistence type="predicted"/>
<evidence type="ECO:0000313" key="2">
    <source>
        <dbReference type="Proteomes" id="UP000230033"/>
    </source>
</evidence>
<dbReference type="Proteomes" id="UP000230033">
    <property type="component" value="Unassembled WGS sequence"/>
</dbReference>
<organism evidence="1 2">
    <name type="scientific">Candidatus Shapirobacteria bacterium CG09_land_8_20_14_0_10_47_13</name>
    <dbReference type="NCBI Taxonomy" id="1974481"/>
    <lineage>
        <taxon>Bacteria</taxon>
        <taxon>Candidatus Shapironibacteriota</taxon>
    </lineage>
</organism>
<gene>
    <name evidence="1" type="ORF">COT65_02220</name>
</gene>
<accession>A0A2H0WPC6</accession>